<gene>
    <name evidence="1" type="ORF">LCGC14_0995840</name>
</gene>
<dbReference type="EMBL" id="LAZR01003814">
    <property type="protein sequence ID" value="KKN14462.1"/>
    <property type="molecule type" value="Genomic_DNA"/>
</dbReference>
<protein>
    <submittedName>
        <fullName evidence="1">Uncharacterized protein</fullName>
    </submittedName>
</protein>
<name>A0A0F9NQW8_9ZZZZ</name>
<evidence type="ECO:0000313" key="1">
    <source>
        <dbReference type="EMBL" id="KKN14462.1"/>
    </source>
</evidence>
<proteinExistence type="predicted"/>
<sequence length="118" mass="13130">MQFSVLWKSDMERSKIQRFIESTPAVVAINETYDATVNTTHELTFNAATTLIEVSAIDKTIVMKWGTDDATTSDFDEVISLNTTRQFFIPVDITTGILFTAANFIEQAATAILCVVEK</sequence>
<dbReference type="AlphaFoldDB" id="A0A0F9NQW8"/>
<reference evidence="1" key="1">
    <citation type="journal article" date="2015" name="Nature">
        <title>Complex archaea that bridge the gap between prokaryotes and eukaryotes.</title>
        <authorList>
            <person name="Spang A."/>
            <person name="Saw J.H."/>
            <person name="Jorgensen S.L."/>
            <person name="Zaremba-Niedzwiedzka K."/>
            <person name="Martijn J."/>
            <person name="Lind A.E."/>
            <person name="van Eijk R."/>
            <person name="Schleper C."/>
            <person name="Guy L."/>
            <person name="Ettema T.J."/>
        </authorList>
    </citation>
    <scope>NUCLEOTIDE SEQUENCE</scope>
</reference>
<comment type="caution">
    <text evidence="1">The sequence shown here is derived from an EMBL/GenBank/DDBJ whole genome shotgun (WGS) entry which is preliminary data.</text>
</comment>
<organism evidence="1">
    <name type="scientific">marine sediment metagenome</name>
    <dbReference type="NCBI Taxonomy" id="412755"/>
    <lineage>
        <taxon>unclassified sequences</taxon>
        <taxon>metagenomes</taxon>
        <taxon>ecological metagenomes</taxon>
    </lineage>
</organism>
<accession>A0A0F9NQW8</accession>